<keyword evidence="7" id="KW-1185">Reference proteome</keyword>
<dbReference type="GO" id="GO:0046872">
    <property type="term" value="F:metal ion binding"/>
    <property type="evidence" value="ECO:0007669"/>
    <property type="project" value="UniProtKB-KW"/>
</dbReference>
<evidence type="ECO:0000313" key="6">
    <source>
        <dbReference type="EMBL" id="GAW91042.1"/>
    </source>
</evidence>
<organism evidence="6 7">
    <name type="scientific">Calderihabitans maritimus</name>
    <dbReference type="NCBI Taxonomy" id="1246530"/>
    <lineage>
        <taxon>Bacteria</taxon>
        <taxon>Bacillati</taxon>
        <taxon>Bacillota</taxon>
        <taxon>Clostridia</taxon>
        <taxon>Neomoorellales</taxon>
        <taxon>Calderihabitantaceae</taxon>
        <taxon>Calderihabitans</taxon>
    </lineage>
</organism>
<dbReference type="EMBL" id="BDGJ01000004">
    <property type="protein sequence ID" value="GAW91042.1"/>
    <property type="molecule type" value="Genomic_DNA"/>
</dbReference>
<feature type="binding site" evidence="4">
    <location>
        <position position="190"/>
    </location>
    <ligand>
        <name>substrate</name>
    </ligand>
</feature>
<evidence type="ECO:0000256" key="2">
    <source>
        <dbReference type="ARBA" id="ARBA00022801"/>
    </source>
</evidence>
<dbReference type="GO" id="GO:0050270">
    <property type="term" value="F:S-adenosylhomocysteine deaminase activity"/>
    <property type="evidence" value="ECO:0007669"/>
    <property type="project" value="UniProtKB-UniRule"/>
</dbReference>
<gene>
    <name evidence="4" type="primary">mtaD</name>
    <name evidence="6" type="ORF">KKC1_02040</name>
</gene>
<protein>
    <recommendedName>
        <fullName evidence="4">5-methylthioadenosine/S-adenosylhomocysteine deaminase</fullName>
        <shortName evidence="4">MTA/SAH deaminase</shortName>
        <ecNumber evidence="4">3.5.4.28</ecNumber>
        <ecNumber evidence="4">3.5.4.31</ecNumber>
    </recommendedName>
</protein>
<feature type="binding site" evidence="4">
    <location>
        <position position="305"/>
    </location>
    <ligand>
        <name>Zn(2+)</name>
        <dbReference type="ChEBI" id="CHEBI:29105"/>
    </ligand>
</feature>
<feature type="binding site" evidence="4">
    <location>
        <position position="73"/>
    </location>
    <ligand>
        <name>Zn(2+)</name>
        <dbReference type="ChEBI" id="CHEBI:29105"/>
    </ligand>
</feature>
<dbReference type="FunFam" id="3.20.20.140:FF:000014">
    <property type="entry name" value="5-methylthioadenosine/S-adenosylhomocysteine deaminase"/>
    <property type="match status" value="1"/>
</dbReference>
<dbReference type="PANTHER" id="PTHR43794">
    <property type="entry name" value="AMINOHYDROLASE SSNA-RELATED"/>
    <property type="match status" value="1"/>
</dbReference>
<dbReference type="InterPro" id="IPR050287">
    <property type="entry name" value="MTA/SAH_deaminase"/>
</dbReference>
<accession>A0A1Z5HND5</accession>
<feature type="domain" description="Amidohydrolase-related" evidence="5">
    <location>
        <begin position="63"/>
        <end position="409"/>
    </location>
</feature>
<evidence type="ECO:0000256" key="3">
    <source>
        <dbReference type="ARBA" id="ARBA00022833"/>
    </source>
</evidence>
<dbReference type="Pfam" id="PF01979">
    <property type="entry name" value="Amidohydro_1"/>
    <property type="match status" value="1"/>
</dbReference>
<comment type="function">
    <text evidence="4">Catalyzes the deamination of 5-methylthioadenosine and S-adenosyl-L-homocysteine into 5-methylthioinosine and S-inosyl-L-homocysteine, respectively. Is also able to deaminate adenosine.</text>
</comment>
<evidence type="ECO:0000256" key="4">
    <source>
        <dbReference type="HAMAP-Rule" id="MF_01281"/>
    </source>
</evidence>
<feature type="binding site" evidence="4">
    <location>
        <position position="71"/>
    </location>
    <ligand>
        <name>Zn(2+)</name>
        <dbReference type="ChEBI" id="CHEBI:29105"/>
    </ligand>
</feature>
<feature type="binding site" evidence="4">
    <location>
        <position position="100"/>
    </location>
    <ligand>
        <name>substrate</name>
    </ligand>
</feature>
<dbReference type="GO" id="GO:0090614">
    <property type="term" value="F:5'-methylthioadenosine deaminase activity"/>
    <property type="evidence" value="ECO:0007669"/>
    <property type="project" value="UniProtKB-UniRule"/>
</dbReference>
<dbReference type="InterPro" id="IPR011059">
    <property type="entry name" value="Metal-dep_hydrolase_composite"/>
</dbReference>
<dbReference type="HAMAP" id="MF_01281">
    <property type="entry name" value="MTA_SAH_deamin"/>
    <property type="match status" value="1"/>
</dbReference>
<dbReference type="Proteomes" id="UP000197032">
    <property type="component" value="Unassembled WGS sequence"/>
</dbReference>
<dbReference type="InterPro" id="IPR032466">
    <property type="entry name" value="Metal_Hydrolase"/>
</dbReference>
<reference evidence="7" key="1">
    <citation type="journal article" date="2017" name="Appl. Environ. Microbiol.">
        <title>Genomic analysis of Calderihabitans maritimus KKC1, a thermophilic hydrogenogenic carboxydotrophic bacterium isolated from marine sediment.</title>
        <authorList>
            <person name="Omae K."/>
            <person name="Yoneda Y."/>
            <person name="Fukuyama Y."/>
            <person name="Yoshida T."/>
            <person name="Sako Y."/>
        </authorList>
    </citation>
    <scope>NUCLEOTIDE SEQUENCE [LARGE SCALE GENOMIC DNA]</scope>
    <source>
        <strain evidence="7">KKC1</strain>
    </source>
</reference>
<feature type="binding site" evidence="4">
    <location>
        <position position="152"/>
    </location>
    <ligand>
        <name>substrate</name>
    </ligand>
</feature>
<evidence type="ECO:0000313" key="7">
    <source>
        <dbReference type="Proteomes" id="UP000197032"/>
    </source>
</evidence>
<dbReference type="EC" id="3.5.4.31" evidence="4"/>
<comment type="catalytic activity">
    <reaction evidence="4">
        <text>S-adenosyl-L-homocysteine + H2O + H(+) = S-inosyl-L-homocysteine + NH4(+)</text>
        <dbReference type="Rhea" id="RHEA:20716"/>
        <dbReference type="ChEBI" id="CHEBI:15377"/>
        <dbReference type="ChEBI" id="CHEBI:15378"/>
        <dbReference type="ChEBI" id="CHEBI:28938"/>
        <dbReference type="ChEBI" id="CHEBI:57856"/>
        <dbReference type="ChEBI" id="CHEBI:57985"/>
        <dbReference type="EC" id="3.5.4.28"/>
    </reaction>
</comment>
<comment type="catalytic activity">
    <reaction evidence="4">
        <text>S-methyl-5'-thioadenosine + H2O + H(+) = S-methyl-5'-thioinosine + NH4(+)</text>
        <dbReference type="Rhea" id="RHEA:25025"/>
        <dbReference type="ChEBI" id="CHEBI:15377"/>
        <dbReference type="ChEBI" id="CHEBI:15378"/>
        <dbReference type="ChEBI" id="CHEBI:17509"/>
        <dbReference type="ChEBI" id="CHEBI:28938"/>
        <dbReference type="ChEBI" id="CHEBI:48595"/>
        <dbReference type="EC" id="3.5.4.31"/>
    </reaction>
</comment>
<comment type="caution">
    <text evidence="4">Lacks conserved residue(s) required for the propagation of feature annotation.</text>
</comment>
<keyword evidence="2 4" id="KW-0378">Hydrolase</keyword>
<comment type="caution">
    <text evidence="6">The sequence shown here is derived from an EMBL/GenBank/DDBJ whole genome shotgun (WGS) entry which is preliminary data.</text>
</comment>
<evidence type="ECO:0000256" key="1">
    <source>
        <dbReference type="ARBA" id="ARBA00022723"/>
    </source>
</evidence>
<dbReference type="InterPro" id="IPR023512">
    <property type="entry name" value="Deaminase_MtaD/DadD"/>
</dbReference>
<comment type="similarity">
    <text evidence="4">Belongs to the metallo-dependent hydrolases superfamily. MTA/SAH deaminase family.</text>
</comment>
<evidence type="ECO:0000259" key="5">
    <source>
        <dbReference type="Pfam" id="PF01979"/>
    </source>
</evidence>
<feature type="binding site" evidence="4">
    <location>
        <position position="305"/>
    </location>
    <ligand>
        <name>substrate</name>
    </ligand>
</feature>
<dbReference type="SUPFAM" id="SSF51338">
    <property type="entry name" value="Composite domain of metallo-dependent hydrolases"/>
    <property type="match status" value="1"/>
</dbReference>
<keyword evidence="1 4" id="KW-0479">Metal-binding</keyword>
<dbReference type="InterPro" id="IPR006680">
    <property type="entry name" value="Amidohydro-rel"/>
</dbReference>
<dbReference type="SUPFAM" id="SSF51556">
    <property type="entry name" value="Metallo-dependent hydrolases"/>
    <property type="match status" value="1"/>
</dbReference>
<feature type="binding site" evidence="4">
    <location>
        <position position="217"/>
    </location>
    <ligand>
        <name>Zn(2+)</name>
        <dbReference type="ChEBI" id="CHEBI:29105"/>
    </ligand>
</feature>
<sequence>MNRILIQDGLIIPMDKSLADGGELHYTGDVAVEQGKIVAAGPEGTIPADWKPDKIIDARGKAVLPGFINCHTHAAMTLFRSYADDLPLMQWLGEKIWPLEENLQSEDVYWGTQLAILEMIRSGTTTFADMYFFMDQVAQAVAETGIRACLSRGMIGVAPTRDEALKESKELVRNWHRQAEGRINVMLGPHAPYTCPPDYLDKVLEMAAELTVGIHIHLAETRDEVRDITKQYGKTPIRLMEEVGLFKFPVLAAHCVHLDEEEIEILKTHGVGVVHNPESNMKLASGIAPVSRMLEVGVKVGLGTDGPASNNNLDLIEEMRTAALLQKVSMQDPTAIPAYQALEMATRLGAAALGLSEEVGVIKPGYKADIILVDLNQPHFYPHHDPLAHLVYAARGADVDTVIIDGKVVMENREVKTIDTERVYWEVEQSARRLAGR</sequence>
<keyword evidence="3 4" id="KW-0862">Zinc</keyword>
<dbReference type="Gene3D" id="3.20.20.140">
    <property type="entry name" value="Metal-dependent hydrolases"/>
    <property type="match status" value="1"/>
</dbReference>
<dbReference type="Gene3D" id="2.30.40.10">
    <property type="entry name" value="Urease, subunit C, domain 1"/>
    <property type="match status" value="1"/>
</dbReference>
<proteinExistence type="inferred from homology"/>
<name>A0A1Z5HND5_9FIRM</name>
<dbReference type="PANTHER" id="PTHR43794:SF11">
    <property type="entry name" value="AMIDOHYDROLASE-RELATED DOMAIN-CONTAINING PROTEIN"/>
    <property type="match status" value="1"/>
</dbReference>
<feature type="binding site" evidence="4">
    <location>
        <position position="220"/>
    </location>
    <ligand>
        <name>substrate</name>
    </ligand>
</feature>
<comment type="cofactor">
    <cofactor evidence="4">
        <name>Zn(2+)</name>
        <dbReference type="ChEBI" id="CHEBI:29105"/>
    </cofactor>
    <text evidence="4">Binds 1 zinc ion per subunit.</text>
</comment>
<dbReference type="CDD" id="cd01298">
    <property type="entry name" value="ATZ_TRZ_like"/>
    <property type="match status" value="1"/>
</dbReference>
<dbReference type="EC" id="3.5.4.28" evidence="4"/>
<dbReference type="AlphaFoldDB" id="A0A1Z5HND5"/>
<dbReference type="RefSeq" id="WP_238134153.1">
    <property type="nucleotide sequence ID" value="NZ_BDGJ01000004.1"/>
</dbReference>